<dbReference type="InterPro" id="IPR003000">
    <property type="entry name" value="Sirtuin"/>
</dbReference>
<dbReference type="InterPro" id="IPR026590">
    <property type="entry name" value="Ssirtuin_cat_dom"/>
</dbReference>
<accession>A0A9K3CWG3</accession>
<dbReference type="Gene3D" id="3.40.50.1220">
    <property type="entry name" value="TPP-binding domain"/>
    <property type="match status" value="1"/>
</dbReference>
<gene>
    <name evidence="5" type="ORF">KIPB_006037</name>
</gene>
<comment type="caution">
    <text evidence="5">The sequence shown here is derived from an EMBL/GenBank/DDBJ whole genome shotgun (WGS) entry which is preliminary data.</text>
</comment>
<dbReference type="Pfam" id="PF02146">
    <property type="entry name" value="SIR2"/>
    <property type="match status" value="1"/>
</dbReference>
<dbReference type="AlphaFoldDB" id="A0A9K3CWG3"/>
<dbReference type="EMBL" id="BDIP01001501">
    <property type="protein sequence ID" value="GIQ84528.1"/>
    <property type="molecule type" value="Genomic_DNA"/>
</dbReference>
<protein>
    <submittedName>
        <fullName evidence="5">Sirtuin family protein</fullName>
    </submittedName>
</protein>
<dbReference type="SUPFAM" id="SSF52467">
    <property type="entry name" value="DHS-like NAD/FAD-binding domain"/>
    <property type="match status" value="1"/>
</dbReference>
<dbReference type="InterPro" id="IPR050134">
    <property type="entry name" value="NAD-dep_sirtuin_deacylases"/>
</dbReference>
<reference evidence="5 6" key="1">
    <citation type="journal article" date="2018" name="PLoS ONE">
        <title>The draft genome of Kipferlia bialata reveals reductive genome evolution in fornicate parasites.</title>
        <authorList>
            <person name="Tanifuji G."/>
            <person name="Takabayashi S."/>
            <person name="Kume K."/>
            <person name="Takagi M."/>
            <person name="Nakayama T."/>
            <person name="Kamikawa R."/>
            <person name="Inagaki Y."/>
            <person name="Hashimoto T."/>
        </authorList>
    </citation>
    <scope>NUCLEOTIDE SEQUENCE [LARGE SCALE GENOMIC DNA]</scope>
    <source>
        <strain evidence="5">NY0173</strain>
    </source>
</reference>
<evidence type="ECO:0000256" key="3">
    <source>
        <dbReference type="PROSITE-ProRule" id="PRU00236"/>
    </source>
</evidence>
<keyword evidence="6" id="KW-1185">Reference proteome</keyword>
<dbReference type="PANTHER" id="PTHR11085">
    <property type="entry name" value="NAD-DEPENDENT PROTEIN DEACYLASE SIRTUIN-5, MITOCHONDRIAL-RELATED"/>
    <property type="match status" value="1"/>
</dbReference>
<evidence type="ECO:0000259" key="4">
    <source>
        <dbReference type="PROSITE" id="PS50305"/>
    </source>
</evidence>
<dbReference type="InterPro" id="IPR029035">
    <property type="entry name" value="DHS-like_NAD/FAD-binding_dom"/>
</dbReference>
<dbReference type="Proteomes" id="UP000265618">
    <property type="component" value="Unassembled WGS sequence"/>
</dbReference>
<feature type="domain" description="Deacetylase sirtuin-type" evidence="4">
    <location>
        <begin position="1"/>
        <end position="273"/>
    </location>
</feature>
<dbReference type="PROSITE" id="PS50305">
    <property type="entry name" value="SIRTUIN"/>
    <property type="match status" value="1"/>
</dbReference>
<dbReference type="GO" id="GO:0005634">
    <property type="term" value="C:nucleus"/>
    <property type="evidence" value="ECO:0007669"/>
    <property type="project" value="TreeGrafter"/>
</dbReference>
<keyword evidence="2" id="KW-0520">NAD</keyword>
<proteinExistence type="predicted"/>
<dbReference type="OrthoDB" id="424302at2759"/>
<dbReference type="CDD" id="cd00296">
    <property type="entry name" value="SIR2"/>
    <property type="match status" value="1"/>
</dbReference>
<comment type="caution">
    <text evidence="3">Lacks conserved residue(s) required for the propagation of feature annotation.</text>
</comment>
<dbReference type="GO" id="GO:0070403">
    <property type="term" value="F:NAD+ binding"/>
    <property type="evidence" value="ECO:0007669"/>
    <property type="project" value="InterPro"/>
</dbReference>
<dbReference type="GO" id="GO:0017136">
    <property type="term" value="F:histone deacetylase activity, NAD-dependent"/>
    <property type="evidence" value="ECO:0007669"/>
    <property type="project" value="TreeGrafter"/>
</dbReference>
<name>A0A9K3CWG3_9EUKA</name>
<dbReference type="PANTHER" id="PTHR11085:SF10">
    <property type="entry name" value="NAD-DEPENDENT PROTEIN DEACYLASE SIRTUIN-5, MITOCHONDRIAL-RELATED"/>
    <property type="match status" value="1"/>
</dbReference>
<dbReference type="InterPro" id="IPR026591">
    <property type="entry name" value="Sirtuin_cat_small_dom_sf"/>
</dbReference>
<keyword evidence="1" id="KW-0808">Transferase</keyword>
<sequence length="295" mass="32859">MSQGSETIAKGTNVCFITGAGLSVASGITPYRAKEGAIWDRFVTEWGTRRLFKRDPTEWWNGFWLRTHEKPEFLKAVPNAGHYAITDLVRISGVNVVTQNIDGLHTRAGLCDDRLVQVHGQLGRYKCVQTGCPYASSKVITIPSLDDFAEEWTSMDGGNLRVTVPRCPGCTNPIMPLSLFFDEDYSSHVAFKWGTVHRWLGQSSVLVFVGTSFSVGVTSDAIGASHHDEKVIYNFNIVPEDTHPKSFMFRHIIGPSEETLPLLVKFIRECLHPKAKGGKRRPPRMYCWTQKGAGG</sequence>
<dbReference type="Gene3D" id="3.30.1600.10">
    <property type="entry name" value="SIR2/SIRT2 'Small Domain"/>
    <property type="match status" value="1"/>
</dbReference>
<evidence type="ECO:0000313" key="6">
    <source>
        <dbReference type="Proteomes" id="UP000265618"/>
    </source>
</evidence>
<evidence type="ECO:0000313" key="5">
    <source>
        <dbReference type="EMBL" id="GIQ84528.1"/>
    </source>
</evidence>
<evidence type="ECO:0000256" key="2">
    <source>
        <dbReference type="ARBA" id="ARBA00023027"/>
    </source>
</evidence>
<evidence type="ECO:0000256" key="1">
    <source>
        <dbReference type="ARBA" id="ARBA00022679"/>
    </source>
</evidence>
<organism evidence="5 6">
    <name type="scientific">Kipferlia bialata</name>
    <dbReference type="NCBI Taxonomy" id="797122"/>
    <lineage>
        <taxon>Eukaryota</taxon>
        <taxon>Metamonada</taxon>
        <taxon>Carpediemonas-like organisms</taxon>
        <taxon>Kipferlia</taxon>
    </lineage>
</organism>